<proteinExistence type="predicted"/>
<dbReference type="Proteomes" id="UP000886885">
    <property type="component" value="Chromosome 16A"/>
</dbReference>
<dbReference type="EMBL" id="JAAWWB010000031">
    <property type="protein sequence ID" value="KAG6745186.1"/>
    <property type="molecule type" value="Genomic_DNA"/>
</dbReference>
<gene>
    <name evidence="1" type="ORF">POTOM_051830</name>
</gene>
<evidence type="ECO:0000313" key="2">
    <source>
        <dbReference type="Proteomes" id="UP000886885"/>
    </source>
</evidence>
<reference evidence="1" key="1">
    <citation type="journal article" date="2020" name="bioRxiv">
        <title>Hybrid origin of Populus tomentosa Carr. identified through genome sequencing and phylogenomic analysis.</title>
        <authorList>
            <person name="An X."/>
            <person name="Gao K."/>
            <person name="Chen Z."/>
            <person name="Li J."/>
            <person name="Yang X."/>
            <person name="Yang X."/>
            <person name="Zhou J."/>
            <person name="Guo T."/>
            <person name="Zhao T."/>
            <person name="Huang S."/>
            <person name="Miao D."/>
            <person name="Khan W.U."/>
            <person name="Rao P."/>
            <person name="Ye M."/>
            <person name="Lei B."/>
            <person name="Liao W."/>
            <person name="Wang J."/>
            <person name="Ji L."/>
            <person name="Li Y."/>
            <person name="Guo B."/>
            <person name="Mustafa N.S."/>
            <person name="Li S."/>
            <person name="Yun Q."/>
            <person name="Keller S.R."/>
            <person name="Mao J."/>
            <person name="Zhang R."/>
            <person name="Strauss S.H."/>
        </authorList>
    </citation>
    <scope>NUCLEOTIDE SEQUENCE</scope>
    <source>
        <strain evidence="1">GM15</strain>
        <tissue evidence="1">Leaf</tissue>
    </source>
</reference>
<name>A0A8X7Y6S5_POPTO</name>
<dbReference type="AlphaFoldDB" id="A0A8X7Y6S5"/>
<dbReference type="OrthoDB" id="62798at2759"/>
<sequence length="165" mass="18303">MFVHEQKMKGKKKHAPAWCVRIICFGEELKHQDLSRGDSRLSDHCLVREIFVAESDVPSDSWSLGSSWSDISSKKDLQRKNKLMAGAAGTVKRQGFCNSGQSCMCLCNQNMCAKGFSDKLADASSKAVKSMQIGDGVSEGVEQLIHLSPAWFSHYLLRSRTSLMT</sequence>
<protein>
    <submittedName>
        <fullName evidence="1">Uncharacterized protein</fullName>
    </submittedName>
</protein>
<organism evidence="1 2">
    <name type="scientific">Populus tomentosa</name>
    <name type="common">Chinese white poplar</name>
    <dbReference type="NCBI Taxonomy" id="118781"/>
    <lineage>
        <taxon>Eukaryota</taxon>
        <taxon>Viridiplantae</taxon>
        <taxon>Streptophyta</taxon>
        <taxon>Embryophyta</taxon>
        <taxon>Tracheophyta</taxon>
        <taxon>Spermatophyta</taxon>
        <taxon>Magnoliopsida</taxon>
        <taxon>eudicotyledons</taxon>
        <taxon>Gunneridae</taxon>
        <taxon>Pentapetalae</taxon>
        <taxon>rosids</taxon>
        <taxon>fabids</taxon>
        <taxon>Malpighiales</taxon>
        <taxon>Salicaceae</taxon>
        <taxon>Saliceae</taxon>
        <taxon>Populus</taxon>
    </lineage>
</organism>
<accession>A0A8X7Y6S5</accession>
<evidence type="ECO:0000313" key="1">
    <source>
        <dbReference type="EMBL" id="KAG6745186.1"/>
    </source>
</evidence>
<keyword evidence="2" id="KW-1185">Reference proteome</keyword>
<comment type="caution">
    <text evidence="1">The sequence shown here is derived from an EMBL/GenBank/DDBJ whole genome shotgun (WGS) entry which is preliminary data.</text>
</comment>